<feature type="region of interest" description="Disordered" evidence="1">
    <location>
        <begin position="117"/>
        <end position="138"/>
    </location>
</feature>
<feature type="compositionally biased region" description="Polar residues" evidence="1">
    <location>
        <begin position="121"/>
        <end position="138"/>
    </location>
</feature>
<name>A0A1E5GCS5_9ENTE</name>
<keyword evidence="3" id="KW-1185">Reference proteome</keyword>
<evidence type="ECO:0000256" key="1">
    <source>
        <dbReference type="SAM" id="MobiDB-lite"/>
    </source>
</evidence>
<dbReference type="OrthoDB" id="2183435at2"/>
<organism evidence="2 3">
    <name type="scientific">Enterococcus termitis</name>
    <dbReference type="NCBI Taxonomy" id="332950"/>
    <lineage>
        <taxon>Bacteria</taxon>
        <taxon>Bacillati</taxon>
        <taxon>Bacillota</taxon>
        <taxon>Bacilli</taxon>
        <taxon>Lactobacillales</taxon>
        <taxon>Enterococcaceae</taxon>
        <taxon>Enterococcus</taxon>
    </lineage>
</organism>
<evidence type="ECO:0000313" key="3">
    <source>
        <dbReference type="Proteomes" id="UP000095094"/>
    </source>
</evidence>
<proteinExistence type="predicted"/>
<comment type="caution">
    <text evidence="2">The sequence shown here is derived from an EMBL/GenBank/DDBJ whole genome shotgun (WGS) entry which is preliminary data.</text>
</comment>
<evidence type="ECO:0008006" key="4">
    <source>
        <dbReference type="Google" id="ProtNLM"/>
    </source>
</evidence>
<protein>
    <recommendedName>
        <fullName evidence="4">DUF961 domain-containing protein</fullName>
    </recommendedName>
</protein>
<dbReference type="EMBL" id="MIJY01000043">
    <property type="protein sequence ID" value="OEG10513.1"/>
    <property type="molecule type" value="Genomic_DNA"/>
</dbReference>
<dbReference type="Proteomes" id="UP000095094">
    <property type="component" value="Unassembled WGS sequence"/>
</dbReference>
<dbReference type="AlphaFoldDB" id="A0A1E5GCS5"/>
<reference evidence="3" key="1">
    <citation type="submission" date="2016-09" db="EMBL/GenBank/DDBJ databases">
        <authorList>
            <person name="Gulvik C.A."/>
        </authorList>
    </citation>
    <scope>NUCLEOTIDE SEQUENCE [LARGE SCALE GENOMIC DNA]</scope>
    <source>
        <strain evidence="3">LMG 8895</strain>
    </source>
</reference>
<dbReference type="Pfam" id="PF06125">
    <property type="entry name" value="DUF961"/>
    <property type="match status" value="1"/>
</dbReference>
<sequence>MSLRFEDNLIKDFDIQQTFGQLYFLNSQTLYDNDSEGNRTESVREQRVTVYSETKQDQIDISLPPSFDLSPYQYDEPVQLLGEVSALAWLSSYTGYNDSIQSEQAFKIRAEGLKKQPLASIPSSNANDAKTNNPKNKD</sequence>
<dbReference type="InterPro" id="IPR038620">
    <property type="entry name" value="YdcP-like_sf"/>
</dbReference>
<dbReference type="InterPro" id="IPR010365">
    <property type="entry name" value="DUF961"/>
</dbReference>
<gene>
    <name evidence="2" type="ORF">BCR25_08535</name>
</gene>
<accession>A0A1E5GCS5</accession>
<evidence type="ECO:0000313" key="2">
    <source>
        <dbReference type="EMBL" id="OEG10513.1"/>
    </source>
</evidence>
<dbReference type="Gene3D" id="2.40.50.390">
    <property type="entry name" value="Conjugative transposon protein, DUF961"/>
    <property type="match status" value="1"/>
</dbReference>
<dbReference type="RefSeq" id="WP_069664294.1">
    <property type="nucleotide sequence ID" value="NZ_JBHUJJ010000001.1"/>
</dbReference>